<comment type="PTM">
    <text evidence="3">Phosphorylated by CheA. Phosphorylation of the N-terminal regulatory domain activates the methylesterase activity.</text>
</comment>
<dbReference type="GO" id="GO:0005737">
    <property type="term" value="C:cytoplasm"/>
    <property type="evidence" value="ECO:0007669"/>
    <property type="project" value="UniProtKB-SubCell"/>
</dbReference>
<dbReference type="AlphaFoldDB" id="A0A971S1V7"/>
<evidence type="ECO:0000256" key="1">
    <source>
        <dbReference type="ARBA" id="ARBA00022801"/>
    </source>
</evidence>
<dbReference type="InterPro" id="IPR011006">
    <property type="entry name" value="CheY-like_superfamily"/>
</dbReference>
<feature type="domain" description="Response regulatory" evidence="6">
    <location>
        <begin position="3"/>
        <end position="120"/>
    </location>
</feature>
<sequence>MIRVLVVDDSSFMRKIVTRMLESDKNIQVVGTAGNGEEAIEKTEVLKPDVVTMDIEMPVMNGIEALKHIMARNPLPVIVLSAISKEGADVTMEALNLGACDFMTKDLAGLSGGMAGKETELINKVKDVAKKKVKFLVQRLELARRPVSLYGNKRIKHAILSIGASTGGPPALEHILTGLPEDFPIPVVVAQHMPKLFTQAFAHRLNGLTHITVKEAEDKEPLRPGVVLIAPGDTHMGLKKNGKNVVVEFVRDAGYVYRPSVDFLMLTTARVYGAHAIGVILTGMGNDGLAGLREIKARRGFVIAQDEDTCVVYGMPKVVVNAHIADVVLPIDKISEEIVRVL</sequence>
<dbReference type="NCBIfam" id="NF001965">
    <property type="entry name" value="PRK00742.1"/>
    <property type="match status" value="1"/>
</dbReference>
<dbReference type="SMART" id="SM00448">
    <property type="entry name" value="REC"/>
    <property type="match status" value="1"/>
</dbReference>
<dbReference type="SUPFAM" id="SSF52172">
    <property type="entry name" value="CheY-like"/>
    <property type="match status" value="1"/>
</dbReference>
<dbReference type="EMBL" id="JAAYEE010000237">
    <property type="protein sequence ID" value="NLW36331.1"/>
    <property type="molecule type" value="Genomic_DNA"/>
</dbReference>
<dbReference type="CDD" id="cd16432">
    <property type="entry name" value="CheB_Rec"/>
    <property type="match status" value="1"/>
</dbReference>
<evidence type="ECO:0000313" key="9">
    <source>
        <dbReference type="Proteomes" id="UP000777265"/>
    </source>
</evidence>
<dbReference type="GO" id="GO:0050568">
    <property type="term" value="F:protein-glutamine glutaminase activity"/>
    <property type="evidence" value="ECO:0007669"/>
    <property type="project" value="UniProtKB-UniRule"/>
</dbReference>
<reference evidence="8" key="2">
    <citation type="submission" date="2020-01" db="EMBL/GenBank/DDBJ databases">
        <authorList>
            <person name="Campanaro S."/>
        </authorList>
    </citation>
    <scope>NUCLEOTIDE SEQUENCE</scope>
    <source>
        <strain evidence="8">AS06rmzACSIP_7</strain>
    </source>
</reference>
<keyword evidence="3 5" id="KW-0597">Phosphoprotein</keyword>
<comment type="subcellular location">
    <subcellularLocation>
        <location evidence="3">Cytoplasm</location>
    </subcellularLocation>
</comment>
<dbReference type="Pfam" id="PF01339">
    <property type="entry name" value="CheB_methylest"/>
    <property type="match status" value="1"/>
</dbReference>
<evidence type="ECO:0000259" key="7">
    <source>
        <dbReference type="PROSITE" id="PS50122"/>
    </source>
</evidence>
<dbReference type="EC" id="3.5.1.44" evidence="3"/>
<proteinExistence type="inferred from homology"/>
<dbReference type="InterPro" id="IPR008248">
    <property type="entry name" value="CheB-like"/>
</dbReference>
<dbReference type="GO" id="GO:0000156">
    <property type="term" value="F:phosphorelay response regulator activity"/>
    <property type="evidence" value="ECO:0007669"/>
    <property type="project" value="InterPro"/>
</dbReference>
<feature type="modified residue" description="4-aspartylphosphate" evidence="3 5">
    <location>
        <position position="54"/>
    </location>
</feature>
<feature type="active site" evidence="3 4">
    <location>
        <position position="165"/>
    </location>
</feature>
<dbReference type="InterPro" id="IPR001789">
    <property type="entry name" value="Sig_transdc_resp-reg_receiver"/>
</dbReference>
<dbReference type="Pfam" id="PF00072">
    <property type="entry name" value="Response_reg"/>
    <property type="match status" value="1"/>
</dbReference>
<dbReference type="PANTHER" id="PTHR42872:SF3">
    <property type="entry name" value="PROTEIN-GLUTAMATE METHYLESTERASE_PROTEIN-GLUTAMINE GLUTAMINASE 1"/>
    <property type="match status" value="1"/>
</dbReference>
<dbReference type="GO" id="GO:0006935">
    <property type="term" value="P:chemotaxis"/>
    <property type="evidence" value="ECO:0007669"/>
    <property type="project" value="UniProtKB-UniRule"/>
</dbReference>
<feature type="active site" evidence="3 4">
    <location>
        <position position="192"/>
    </location>
</feature>
<dbReference type="PANTHER" id="PTHR42872">
    <property type="entry name" value="PROTEIN-GLUTAMATE METHYLESTERASE/PROTEIN-GLUTAMINE GLUTAMINASE"/>
    <property type="match status" value="1"/>
</dbReference>
<evidence type="ECO:0000256" key="4">
    <source>
        <dbReference type="PROSITE-ProRule" id="PRU00050"/>
    </source>
</evidence>
<feature type="domain" description="CheB-type methylesterase" evidence="7">
    <location>
        <begin position="146"/>
        <end position="342"/>
    </location>
</feature>
<organism evidence="8 9">
    <name type="scientific">Syntrophorhabdus aromaticivorans</name>
    <dbReference type="NCBI Taxonomy" id="328301"/>
    <lineage>
        <taxon>Bacteria</taxon>
        <taxon>Pseudomonadati</taxon>
        <taxon>Thermodesulfobacteriota</taxon>
        <taxon>Syntrophorhabdia</taxon>
        <taxon>Syntrophorhabdales</taxon>
        <taxon>Syntrophorhabdaceae</taxon>
        <taxon>Syntrophorhabdus</taxon>
    </lineage>
</organism>
<dbReference type="Gene3D" id="3.40.50.180">
    <property type="entry name" value="Methylesterase CheB, C-terminal domain"/>
    <property type="match status" value="1"/>
</dbReference>
<dbReference type="EC" id="3.1.1.61" evidence="3"/>
<keyword evidence="1 3" id="KW-0378">Hydrolase</keyword>
<reference evidence="8" key="1">
    <citation type="journal article" date="2020" name="Biotechnol. Biofuels">
        <title>New insights from the biogas microbiome by comprehensive genome-resolved metagenomics of nearly 1600 species originating from multiple anaerobic digesters.</title>
        <authorList>
            <person name="Campanaro S."/>
            <person name="Treu L."/>
            <person name="Rodriguez-R L.M."/>
            <person name="Kovalovszki A."/>
            <person name="Ziels R.M."/>
            <person name="Maus I."/>
            <person name="Zhu X."/>
            <person name="Kougias P.G."/>
            <person name="Basile A."/>
            <person name="Luo G."/>
            <person name="Schluter A."/>
            <person name="Konstantinidis K.T."/>
            <person name="Angelidaki I."/>
        </authorList>
    </citation>
    <scope>NUCLEOTIDE SEQUENCE</scope>
    <source>
        <strain evidence="8">AS06rmzACSIP_7</strain>
    </source>
</reference>
<comment type="catalytic activity">
    <reaction evidence="2 3">
        <text>[protein]-L-glutamate 5-O-methyl ester + H2O = L-glutamyl-[protein] + methanol + H(+)</text>
        <dbReference type="Rhea" id="RHEA:23236"/>
        <dbReference type="Rhea" id="RHEA-COMP:10208"/>
        <dbReference type="Rhea" id="RHEA-COMP:10311"/>
        <dbReference type="ChEBI" id="CHEBI:15377"/>
        <dbReference type="ChEBI" id="CHEBI:15378"/>
        <dbReference type="ChEBI" id="CHEBI:17790"/>
        <dbReference type="ChEBI" id="CHEBI:29973"/>
        <dbReference type="ChEBI" id="CHEBI:82795"/>
        <dbReference type="EC" id="3.1.1.61"/>
    </reaction>
</comment>
<dbReference type="Proteomes" id="UP000777265">
    <property type="component" value="Unassembled WGS sequence"/>
</dbReference>
<comment type="domain">
    <text evidence="3">Contains a C-terminal catalytic domain, and an N-terminal region which modulates catalytic activity.</text>
</comment>
<keyword evidence="3" id="KW-0963">Cytoplasm</keyword>
<comment type="similarity">
    <text evidence="3">Belongs to the CheB family.</text>
</comment>
<dbReference type="CDD" id="cd17541">
    <property type="entry name" value="REC_CheB-like"/>
    <property type="match status" value="1"/>
</dbReference>
<evidence type="ECO:0000256" key="5">
    <source>
        <dbReference type="PROSITE-ProRule" id="PRU00169"/>
    </source>
</evidence>
<comment type="caution">
    <text evidence="8">The sequence shown here is derived from an EMBL/GenBank/DDBJ whole genome shotgun (WGS) entry which is preliminary data.</text>
</comment>
<keyword evidence="3 4" id="KW-0145">Chemotaxis</keyword>
<dbReference type="PIRSF" id="PIRSF000876">
    <property type="entry name" value="RR_chemtxs_CheB"/>
    <property type="match status" value="1"/>
</dbReference>
<gene>
    <name evidence="3" type="primary">cheB</name>
    <name evidence="8" type="ORF">GXY80_12785</name>
</gene>
<comment type="catalytic activity">
    <reaction evidence="3">
        <text>L-glutaminyl-[protein] + H2O = L-glutamyl-[protein] + NH4(+)</text>
        <dbReference type="Rhea" id="RHEA:16441"/>
        <dbReference type="Rhea" id="RHEA-COMP:10207"/>
        <dbReference type="Rhea" id="RHEA-COMP:10208"/>
        <dbReference type="ChEBI" id="CHEBI:15377"/>
        <dbReference type="ChEBI" id="CHEBI:28938"/>
        <dbReference type="ChEBI" id="CHEBI:29973"/>
        <dbReference type="ChEBI" id="CHEBI:30011"/>
        <dbReference type="EC" id="3.5.1.44"/>
    </reaction>
</comment>
<feature type="active site" evidence="3 4">
    <location>
        <position position="287"/>
    </location>
</feature>
<dbReference type="HAMAP" id="MF_00099">
    <property type="entry name" value="CheB_chemtxs"/>
    <property type="match status" value="1"/>
</dbReference>
<dbReference type="PROSITE" id="PS50110">
    <property type="entry name" value="RESPONSE_REGULATORY"/>
    <property type="match status" value="1"/>
</dbReference>
<accession>A0A971S1V7</accession>
<dbReference type="PROSITE" id="PS50122">
    <property type="entry name" value="CHEB"/>
    <property type="match status" value="1"/>
</dbReference>
<evidence type="ECO:0000313" key="8">
    <source>
        <dbReference type="EMBL" id="NLW36331.1"/>
    </source>
</evidence>
<evidence type="ECO:0000259" key="6">
    <source>
        <dbReference type="PROSITE" id="PS50110"/>
    </source>
</evidence>
<protein>
    <recommendedName>
        <fullName evidence="3">Protein-glutamate methylesterase/protein-glutamine glutaminase</fullName>
        <ecNumber evidence="3">3.1.1.61</ecNumber>
        <ecNumber evidence="3">3.5.1.44</ecNumber>
    </recommendedName>
</protein>
<name>A0A971S1V7_9BACT</name>
<dbReference type="GO" id="GO:0008984">
    <property type="term" value="F:protein-glutamate methylesterase activity"/>
    <property type="evidence" value="ECO:0007669"/>
    <property type="project" value="UniProtKB-UniRule"/>
</dbReference>
<dbReference type="InterPro" id="IPR035909">
    <property type="entry name" value="CheB_C"/>
</dbReference>
<evidence type="ECO:0000256" key="3">
    <source>
        <dbReference type="HAMAP-Rule" id="MF_00099"/>
    </source>
</evidence>
<dbReference type="SUPFAM" id="SSF52738">
    <property type="entry name" value="Methylesterase CheB, C-terminal domain"/>
    <property type="match status" value="1"/>
</dbReference>
<evidence type="ECO:0000256" key="2">
    <source>
        <dbReference type="ARBA" id="ARBA00048267"/>
    </source>
</evidence>
<dbReference type="InterPro" id="IPR000673">
    <property type="entry name" value="Sig_transdc_resp-reg_Me-estase"/>
</dbReference>
<dbReference type="Gene3D" id="3.40.50.2300">
    <property type="match status" value="1"/>
</dbReference>
<comment type="function">
    <text evidence="3">Involved in chemotaxis. Part of a chemotaxis signal transduction system that modulates chemotaxis in response to various stimuli. Catalyzes the demethylation of specific methylglutamate residues introduced into the chemoreceptors (methyl-accepting chemotaxis proteins or MCP) by CheR. Also mediates the irreversible deamidation of specific glutamine residues to glutamic acid.</text>
</comment>